<dbReference type="Gene3D" id="1.10.510.10">
    <property type="entry name" value="Transferase(Phosphotransferase) domain 1"/>
    <property type="match status" value="2"/>
</dbReference>
<dbReference type="InterPro" id="IPR011009">
    <property type="entry name" value="Kinase-like_dom_sf"/>
</dbReference>
<dbReference type="SUPFAM" id="SSF56112">
    <property type="entry name" value="Protein kinase-like (PK-like)"/>
    <property type="match status" value="2"/>
</dbReference>
<dbReference type="InterPro" id="IPR000719">
    <property type="entry name" value="Prot_kinase_dom"/>
</dbReference>
<dbReference type="Pfam" id="PF07714">
    <property type="entry name" value="PK_Tyr_Ser-Thr"/>
    <property type="match status" value="1"/>
</dbReference>
<keyword evidence="4" id="KW-0067">ATP-binding</keyword>
<dbReference type="InterPro" id="IPR051681">
    <property type="entry name" value="Ser/Thr_Kinases-Pseudokinases"/>
</dbReference>
<keyword evidence="1" id="KW-0808">Transferase</keyword>
<comment type="caution">
    <text evidence="7">The sequence shown here is derived from an EMBL/GenBank/DDBJ whole genome shotgun (WGS) entry which is preliminary data.</text>
</comment>
<dbReference type="STRING" id="1202772.A0A1V9YGP7"/>
<keyword evidence="2" id="KW-0547">Nucleotide-binding</keyword>
<dbReference type="PANTHER" id="PTHR44329:SF288">
    <property type="entry name" value="MITOGEN-ACTIVATED PROTEIN KINASE KINASE KINASE 20"/>
    <property type="match status" value="1"/>
</dbReference>
<feature type="domain" description="Protein kinase" evidence="6">
    <location>
        <begin position="1"/>
        <end position="295"/>
    </location>
</feature>
<dbReference type="EMBL" id="JNBR01001831">
    <property type="protein sequence ID" value="OQR84902.1"/>
    <property type="molecule type" value="Genomic_DNA"/>
</dbReference>
<keyword evidence="8" id="KW-1185">Reference proteome</keyword>
<dbReference type="PANTHER" id="PTHR44329">
    <property type="entry name" value="SERINE/THREONINE-PROTEIN KINASE TNNI3K-RELATED"/>
    <property type="match status" value="1"/>
</dbReference>
<dbReference type="GO" id="GO:0005524">
    <property type="term" value="F:ATP binding"/>
    <property type="evidence" value="ECO:0007669"/>
    <property type="project" value="UniProtKB-KW"/>
</dbReference>
<dbReference type="OrthoDB" id="4062651at2759"/>
<evidence type="ECO:0000313" key="8">
    <source>
        <dbReference type="Proteomes" id="UP000243579"/>
    </source>
</evidence>
<dbReference type="SMART" id="SM00219">
    <property type="entry name" value="TyrKc"/>
    <property type="match status" value="1"/>
</dbReference>
<dbReference type="InterPro" id="IPR001245">
    <property type="entry name" value="Ser-Thr/Tyr_kinase_cat_dom"/>
</dbReference>
<evidence type="ECO:0000256" key="2">
    <source>
        <dbReference type="ARBA" id="ARBA00022741"/>
    </source>
</evidence>
<proteinExistence type="predicted"/>
<dbReference type="InterPro" id="IPR020635">
    <property type="entry name" value="Tyr_kinase_cat_dom"/>
</dbReference>
<feature type="region of interest" description="Disordered" evidence="5">
    <location>
        <begin position="577"/>
        <end position="609"/>
    </location>
</feature>
<reference evidence="7 8" key="1">
    <citation type="journal article" date="2014" name="Genome Biol. Evol.">
        <title>The secreted proteins of Achlya hypogyna and Thraustotheca clavata identify the ancestral oomycete secretome and reveal gene acquisitions by horizontal gene transfer.</title>
        <authorList>
            <person name="Misner I."/>
            <person name="Blouin N."/>
            <person name="Leonard G."/>
            <person name="Richards T.A."/>
            <person name="Lane C.E."/>
        </authorList>
    </citation>
    <scope>NUCLEOTIDE SEQUENCE [LARGE SCALE GENOMIC DNA]</scope>
    <source>
        <strain evidence="7 8">ATCC 48635</strain>
    </source>
</reference>
<dbReference type="Gene3D" id="3.30.200.20">
    <property type="entry name" value="Phosphorylase Kinase, domain 1"/>
    <property type="match status" value="1"/>
</dbReference>
<evidence type="ECO:0000256" key="4">
    <source>
        <dbReference type="ARBA" id="ARBA00022840"/>
    </source>
</evidence>
<feature type="domain" description="Protein kinase" evidence="6">
    <location>
        <begin position="293"/>
        <end position="567"/>
    </location>
</feature>
<dbReference type="GO" id="GO:0004674">
    <property type="term" value="F:protein serine/threonine kinase activity"/>
    <property type="evidence" value="ECO:0007669"/>
    <property type="project" value="TreeGrafter"/>
</dbReference>
<dbReference type="PROSITE" id="PS50011">
    <property type="entry name" value="PROTEIN_KINASE_DOM"/>
    <property type="match status" value="2"/>
</dbReference>
<dbReference type="Proteomes" id="UP000243579">
    <property type="component" value="Unassembled WGS sequence"/>
</dbReference>
<dbReference type="GO" id="GO:0004713">
    <property type="term" value="F:protein tyrosine kinase activity"/>
    <property type="evidence" value="ECO:0007669"/>
    <property type="project" value="InterPro"/>
</dbReference>
<evidence type="ECO:0000259" key="6">
    <source>
        <dbReference type="PROSITE" id="PS50011"/>
    </source>
</evidence>
<dbReference type="AlphaFoldDB" id="A0A1V9YGP7"/>
<evidence type="ECO:0000256" key="3">
    <source>
        <dbReference type="ARBA" id="ARBA00022777"/>
    </source>
</evidence>
<organism evidence="7 8">
    <name type="scientific">Achlya hypogyna</name>
    <name type="common">Oomycete</name>
    <name type="synonym">Protoachlya hypogyna</name>
    <dbReference type="NCBI Taxonomy" id="1202772"/>
    <lineage>
        <taxon>Eukaryota</taxon>
        <taxon>Sar</taxon>
        <taxon>Stramenopiles</taxon>
        <taxon>Oomycota</taxon>
        <taxon>Saprolegniomycetes</taxon>
        <taxon>Saprolegniales</taxon>
        <taxon>Achlyaceae</taxon>
        <taxon>Achlya</taxon>
    </lineage>
</organism>
<evidence type="ECO:0000313" key="7">
    <source>
        <dbReference type="EMBL" id="OQR84902.1"/>
    </source>
</evidence>
<evidence type="ECO:0000256" key="1">
    <source>
        <dbReference type="ARBA" id="ARBA00022679"/>
    </source>
</evidence>
<protein>
    <submittedName>
        <fullName evidence="7">Protein kinase</fullName>
    </submittedName>
</protein>
<keyword evidence="3 7" id="KW-0418">Kinase</keyword>
<feature type="compositionally biased region" description="Polar residues" evidence="5">
    <location>
        <begin position="590"/>
        <end position="599"/>
    </location>
</feature>
<gene>
    <name evidence="7" type="ORF">ACHHYP_12576</name>
</gene>
<name>A0A1V9YGP7_ACHHY</name>
<dbReference type="Pfam" id="PF00069">
    <property type="entry name" value="Pkinase"/>
    <property type="match status" value="1"/>
</dbReference>
<sequence length="636" mass="70170">MSDNGGSGAASVEAAVVPLALDPLPPCFCLSDGSVLETHPSTLPKSAMWARVSDGEYHGAPVLVKVLENPTPEQMKEVNRIVRMSIDLYHPNIGQFLGVSWNPTTKIVMFVTELPGRGDLASLLVTEKDKPHSRGIMLDVARAMSYLHAQPKAVLHRDIRASNIHIGNDYKAKVVNFEFSGKHTLDKTLIGTPAWAAPEILRGKSDYDAKVDVYSFAMLMVEILNGEPPYTGEYTNARQLLNEIMSIHRRPRIQNRAALTSKSKALIDLIVECSWNDRTTRPGFPKIVECLVEILQDLRDKNTTGSVKETNPSTLPKSVMWTRVSDGEYHGAPVLVKVLENPTSEQMKEVNRIVRQSIDLDHANIGQFLGVSWDPTTKIVMFVTELPGRGDLASLLVTEKDKLTLERLVQIMLDVARAMSYLHAQPKAVLHRDIRASNIHIGNDYKAKVANFEFSGKHTLDKTLIGTPAWAAPEILLGKSNYDAKVDVYSFAMLMVEILNGEPPYTGEYTNARQLLHEIASKHRRPRIQNRAHWPSALLALLEKSWQNDATARPAFPNIVEALSSVLKSLEACHDVDDATSPAHSEGGTPKQQQCSGLSDNEGAAKDSQSHVVKATAAEIQDIDAVTAQFELLRTA</sequence>
<evidence type="ECO:0000256" key="5">
    <source>
        <dbReference type="SAM" id="MobiDB-lite"/>
    </source>
</evidence>
<accession>A0A1V9YGP7</accession>